<accession>A0A4R1BKV6</accession>
<evidence type="ECO:0000256" key="3">
    <source>
        <dbReference type="ARBA" id="ARBA00022452"/>
    </source>
</evidence>
<keyword evidence="2 7" id="KW-0813">Transport</keyword>
<dbReference type="GO" id="GO:0015562">
    <property type="term" value="F:efflux transmembrane transporter activity"/>
    <property type="evidence" value="ECO:0007669"/>
    <property type="project" value="InterPro"/>
</dbReference>
<keyword evidence="7" id="KW-0354">Hemolysis</keyword>
<dbReference type="PANTHER" id="PTHR30026">
    <property type="entry name" value="OUTER MEMBRANE PROTEIN TOLC"/>
    <property type="match status" value="1"/>
</dbReference>
<name>A0A4R1BKV6_9PROT</name>
<keyword evidence="5 7" id="KW-0472">Membrane</keyword>
<evidence type="ECO:0000256" key="7">
    <source>
        <dbReference type="PIRNR" id="PIRNR001892"/>
    </source>
</evidence>
<evidence type="ECO:0000313" key="9">
    <source>
        <dbReference type="Proteomes" id="UP000295443"/>
    </source>
</evidence>
<gene>
    <name evidence="8" type="ORF">EZJ19_03555</name>
</gene>
<sequence length="506" mass="54367">MPRFNRVRDCDMKGALAVAAFTIAITGAPRALAEGFDPFSVHLQVSKFWATAKGTEEPLVDPCQFDAVGARVGLVEVVERALCHNPKTRYAWANAKAQAGVLGVREAAYLPTISAGLAVAKQDNKTEYADITGYPYSAFNTEAKPKVRSGTLKMSWVLTDFGLRSSNVSQARALLDAANATHDATLQTAFVEAAQSYFDTLTAMASLEAKREVENAARESFLAAEAKYKAGVGGLTDKLQASTAYGQAKLERVGAEGDLKNAKGSLASAMGLEVTTDFDLVRPADELPDTTFIKPIDELIAEARKVHPALSAAQAEVKAAQANVEATRAEGRPTVTLASEFSKGEQLNQPPSIGYPPTDITSTNFSVGVQVNIPLFEGFGRTYRVRTAQSQVEAKQADYARIEQEVLLDVWRNYQVFTAENEGLKTADELVKNARDSYKIARGRYKAGVGNIVELLNVQSAMAKAEQQRIKSISNWHSARLKVAASVGRIGMWAIAGLAGDGAGKP</sequence>
<dbReference type="GO" id="GO:0009279">
    <property type="term" value="C:cell outer membrane"/>
    <property type="evidence" value="ECO:0007669"/>
    <property type="project" value="UniProtKB-SubCell"/>
</dbReference>
<dbReference type="GO" id="GO:0031640">
    <property type="term" value="P:killing of cells of another organism"/>
    <property type="evidence" value="ECO:0007669"/>
    <property type="project" value="UniProtKB-KW"/>
</dbReference>
<evidence type="ECO:0000256" key="4">
    <source>
        <dbReference type="ARBA" id="ARBA00022692"/>
    </source>
</evidence>
<dbReference type="GO" id="GO:1990281">
    <property type="term" value="C:efflux pump complex"/>
    <property type="evidence" value="ECO:0007669"/>
    <property type="project" value="TreeGrafter"/>
</dbReference>
<proteinExistence type="inferred from homology"/>
<keyword evidence="3" id="KW-1134">Transmembrane beta strand</keyword>
<keyword evidence="6 7" id="KW-0998">Cell outer membrane</keyword>
<dbReference type="PIRSF" id="PIRSF001892">
    <property type="entry name" value="CyaE"/>
    <property type="match status" value="1"/>
</dbReference>
<evidence type="ECO:0000256" key="6">
    <source>
        <dbReference type="ARBA" id="ARBA00023237"/>
    </source>
</evidence>
<evidence type="ECO:0000256" key="2">
    <source>
        <dbReference type="ARBA" id="ARBA00022448"/>
    </source>
</evidence>
<dbReference type="Gene3D" id="1.20.1600.10">
    <property type="entry name" value="Outer membrane efflux proteins (OEP)"/>
    <property type="match status" value="1"/>
</dbReference>
<dbReference type="EMBL" id="SJZB01000013">
    <property type="protein sequence ID" value="TCJ17993.1"/>
    <property type="molecule type" value="Genomic_DNA"/>
</dbReference>
<dbReference type="OrthoDB" id="8553524at2"/>
<comment type="similarity">
    <text evidence="1 7">Belongs to the outer membrane factor (OMF) (TC 1.B.17) family.</text>
</comment>
<evidence type="ECO:0000256" key="1">
    <source>
        <dbReference type="ARBA" id="ARBA00007613"/>
    </source>
</evidence>
<dbReference type="InterPro" id="IPR028351">
    <property type="entry name" value="CyaE"/>
</dbReference>
<keyword evidence="4" id="KW-0812">Transmembrane</keyword>
<keyword evidence="7" id="KW-0204">Cytolysis</keyword>
<comment type="function">
    <text evidence="7">CyaE is necessary for transport of calmodulin-sensitive adenylate cyclase-hemolysin (cyclolysin).</text>
</comment>
<dbReference type="SUPFAM" id="SSF56954">
    <property type="entry name" value="Outer membrane efflux proteins (OEP)"/>
    <property type="match status" value="1"/>
</dbReference>
<dbReference type="InterPro" id="IPR003423">
    <property type="entry name" value="OMP_efflux"/>
</dbReference>
<organism evidence="8 9">
    <name type="scientific">Parasulfuritortus cantonensis</name>
    <dbReference type="NCBI Taxonomy" id="2528202"/>
    <lineage>
        <taxon>Bacteria</taxon>
        <taxon>Pseudomonadati</taxon>
        <taxon>Pseudomonadota</taxon>
        <taxon>Betaproteobacteria</taxon>
        <taxon>Nitrosomonadales</taxon>
        <taxon>Thiobacillaceae</taxon>
        <taxon>Parasulfuritortus</taxon>
    </lineage>
</organism>
<evidence type="ECO:0000313" key="8">
    <source>
        <dbReference type="EMBL" id="TCJ17993.1"/>
    </source>
</evidence>
<dbReference type="Pfam" id="PF02321">
    <property type="entry name" value="OEP"/>
    <property type="match status" value="2"/>
</dbReference>
<comment type="caution">
    <text evidence="8">The sequence shown here is derived from an EMBL/GenBank/DDBJ whole genome shotgun (WGS) entry which is preliminary data.</text>
</comment>
<keyword evidence="9" id="KW-1185">Reference proteome</keyword>
<dbReference type="AlphaFoldDB" id="A0A4R1BKV6"/>
<reference evidence="8 9" key="1">
    <citation type="submission" date="2019-03" db="EMBL/GenBank/DDBJ databases">
        <title>Genome sequence of Thiobacillaceae bacterium LSR1, a sulfur-oxidizing bacterium isolated from freshwater sediment.</title>
        <authorList>
            <person name="Li S."/>
        </authorList>
    </citation>
    <scope>NUCLEOTIDE SEQUENCE [LARGE SCALE GENOMIC DNA]</scope>
    <source>
        <strain evidence="8 9">LSR1</strain>
    </source>
</reference>
<dbReference type="GO" id="GO:0015288">
    <property type="term" value="F:porin activity"/>
    <property type="evidence" value="ECO:0007669"/>
    <property type="project" value="TreeGrafter"/>
</dbReference>
<dbReference type="PANTHER" id="PTHR30026:SF20">
    <property type="entry name" value="OUTER MEMBRANE PROTEIN TOLC"/>
    <property type="match status" value="1"/>
</dbReference>
<evidence type="ECO:0000256" key="5">
    <source>
        <dbReference type="ARBA" id="ARBA00023136"/>
    </source>
</evidence>
<dbReference type="InterPro" id="IPR051906">
    <property type="entry name" value="TolC-like"/>
</dbReference>
<dbReference type="Proteomes" id="UP000295443">
    <property type="component" value="Unassembled WGS sequence"/>
</dbReference>
<protein>
    <recommendedName>
        <fullName evidence="7">Protein CyaE</fullName>
    </recommendedName>
</protein>
<comment type="subcellular location">
    <subcellularLocation>
        <location evidence="7">Cell outer membrane</location>
        <topology evidence="7">Peripheral membrane protein</topology>
    </subcellularLocation>
</comment>